<dbReference type="PANTHER" id="PTHR43562:SF3">
    <property type="entry name" value="SODIUM ION_PROTON EXCHANGER (EUROFUNG)"/>
    <property type="match status" value="1"/>
</dbReference>
<reference evidence="13 14" key="1">
    <citation type="journal article" date="2015" name="Genome Announc.">
        <title>Expanding the biotechnology potential of lactobacilli through comparative genomics of 213 strains and associated genera.</title>
        <authorList>
            <person name="Sun Z."/>
            <person name="Harris H.M."/>
            <person name="McCann A."/>
            <person name="Guo C."/>
            <person name="Argimon S."/>
            <person name="Zhang W."/>
            <person name="Yang X."/>
            <person name="Jeffery I.B."/>
            <person name="Cooney J.C."/>
            <person name="Kagawa T.F."/>
            <person name="Liu W."/>
            <person name="Song Y."/>
            <person name="Salvetti E."/>
            <person name="Wrobel A."/>
            <person name="Rasinkangas P."/>
            <person name="Parkhill J."/>
            <person name="Rea M.C."/>
            <person name="O'Sullivan O."/>
            <person name="Ritari J."/>
            <person name="Douillard F.P."/>
            <person name="Paul Ross R."/>
            <person name="Yang R."/>
            <person name="Briner A.E."/>
            <person name="Felis G.E."/>
            <person name="de Vos W.M."/>
            <person name="Barrangou R."/>
            <person name="Klaenhammer T.R."/>
            <person name="Caufield P.W."/>
            <person name="Cui Y."/>
            <person name="Zhang H."/>
            <person name="O'Toole P.W."/>
        </authorList>
    </citation>
    <scope>NUCLEOTIDE SEQUENCE [LARGE SCALE GENOMIC DNA]</scope>
    <source>
        <strain evidence="13 14">DSM 20605</strain>
    </source>
</reference>
<feature type="transmembrane region" description="Helical" evidence="11">
    <location>
        <begin position="188"/>
        <end position="206"/>
    </location>
</feature>
<dbReference type="eggNOG" id="COG0475">
    <property type="taxonomic scope" value="Bacteria"/>
</dbReference>
<keyword evidence="4" id="KW-0050">Antiport</keyword>
<accession>A0A0R2CMG8</accession>
<dbReference type="PANTHER" id="PTHR43562">
    <property type="entry name" value="NAPA-TYPE SODIUM/HYDROGEN ANTIPORTER"/>
    <property type="match status" value="1"/>
</dbReference>
<evidence type="ECO:0000259" key="12">
    <source>
        <dbReference type="Pfam" id="PF00999"/>
    </source>
</evidence>
<dbReference type="GO" id="GO:0015297">
    <property type="term" value="F:antiporter activity"/>
    <property type="evidence" value="ECO:0007669"/>
    <property type="project" value="UniProtKB-KW"/>
</dbReference>
<comment type="caution">
    <text evidence="13">The sequence shown here is derived from an EMBL/GenBank/DDBJ whole genome shotgun (WGS) entry which is preliminary data.</text>
</comment>
<dbReference type="InterPro" id="IPR038770">
    <property type="entry name" value="Na+/solute_symporter_sf"/>
</dbReference>
<dbReference type="GO" id="GO:1902600">
    <property type="term" value="P:proton transmembrane transport"/>
    <property type="evidence" value="ECO:0007669"/>
    <property type="project" value="InterPro"/>
</dbReference>
<dbReference type="GO" id="GO:0016020">
    <property type="term" value="C:membrane"/>
    <property type="evidence" value="ECO:0007669"/>
    <property type="project" value="UniProtKB-SubCell"/>
</dbReference>
<dbReference type="Proteomes" id="UP000051576">
    <property type="component" value="Unassembled WGS sequence"/>
</dbReference>
<dbReference type="Pfam" id="PF00999">
    <property type="entry name" value="Na_H_Exchanger"/>
    <property type="match status" value="1"/>
</dbReference>
<name>A0A0R2CMG8_9LACO</name>
<keyword evidence="14" id="KW-1185">Reference proteome</keyword>
<organism evidence="13 14">
    <name type="scientific">Liquorilactobacillus vini DSM 20605</name>
    <dbReference type="NCBI Taxonomy" id="1133569"/>
    <lineage>
        <taxon>Bacteria</taxon>
        <taxon>Bacillati</taxon>
        <taxon>Bacillota</taxon>
        <taxon>Bacilli</taxon>
        <taxon>Lactobacillales</taxon>
        <taxon>Lactobacillaceae</taxon>
        <taxon>Liquorilactobacillus</taxon>
    </lineage>
</organism>
<feature type="transmembrane region" description="Helical" evidence="11">
    <location>
        <begin position="275"/>
        <end position="294"/>
    </location>
</feature>
<feature type="transmembrane region" description="Helical" evidence="11">
    <location>
        <begin position="34"/>
        <end position="52"/>
    </location>
</feature>
<protein>
    <submittedName>
        <fullName evidence="13">Periplasmic nitrate reductase NapA</fullName>
    </submittedName>
</protein>
<keyword evidence="9 11" id="KW-0472">Membrane</keyword>
<keyword evidence="7" id="KW-0915">Sodium</keyword>
<feature type="transmembrane region" description="Helical" evidence="11">
    <location>
        <begin position="364"/>
        <end position="387"/>
    </location>
</feature>
<feature type="domain" description="Cation/H+ exchanger transmembrane" evidence="12">
    <location>
        <begin position="14"/>
        <end position="387"/>
    </location>
</feature>
<gene>
    <name evidence="13" type="ORF">FD21_GL001372</name>
</gene>
<evidence type="ECO:0000256" key="2">
    <source>
        <dbReference type="ARBA" id="ARBA00005551"/>
    </source>
</evidence>
<evidence type="ECO:0000256" key="11">
    <source>
        <dbReference type="SAM" id="Phobius"/>
    </source>
</evidence>
<evidence type="ECO:0000313" key="13">
    <source>
        <dbReference type="EMBL" id="KRM89516.1"/>
    </source>
</evidence>
<feature type="transmembrane region" description="Helical" evidence="11">
    <location>
        <begin position="89"/>
        <end position="112"/>
    </location>
</feature>
<evidence type="ECO:0000256" key="8">
    <source>
        <dbReference type="ARBA" id="ARBA00023065"/>
    </source>
</evidence>
<comment type="subcellular location">
    <subcellularLocation>
        <location evidence="1">Membrane</location>
        <topology evidence="1">Multi-pass membrane protein</topology>
    </subcellularLocation>
</comment>
<evidence type="ECO:0000256" key="9">
    <source>
        <dbReference type="ARBA" id="ARBA00023136"/>
    </source>
</evidence>
<feature type="transmembrane region" description="Helical" evidence="11">
    <location>
        <begin position="118"/>
        <end position="137"/>
    </location>
</feature>
<keyword evidence="6 11" id="KW-1133">Transmembrane helix</keyword>
<dbReference type="STRING" id="1133569.FD21_GL001372"/>
<dbReference type="Gene3D" id="1.20.1530.20">
    <property type="match status" value="1"/>
</dbReference>
<feature type="transmembrane region" description="Helical" evidence="11">
    <location>
        <begin position="227"/>
        <end position="255"/>
    </location>
</feature>
<feature type="transmembrane region" description="Helical" evidence="11">
    <location>
        <begin position="149"/>
        <end position="176"/>
    </location>
</feature>
<feature type="transmembrane region" description="Helical" evidence="11">
    <location>
        <begin position="58"/>
        <end position="77"/>
    </location>
</feature>
<dbReference type="GO" id="GO:0006814">
    <property type="term" value="P:sodium ion transport"/>
    <property type="evidence" value="ECO:0007669"/>
    <property type="project" value="UniProtKB-KW"/>
</dbReference>
<keyword evidence="10" id="KW-0739">Sodium transport</keyword>
<evidence type="ECO:0000256" key="6">
    <source>
        <dbReference type="ARBA" id="ARBA00022989"/>
    </source>
</evidence>
<feature type="transmembrane region" description="Helical" evidence="11">
    <location>
        <begin position="301"/>
        <end position="318"/>
    </location>
</feature>
<dbReference type="PATRIC" id="fig|1133569.4.peg.1508"/>
<evidence type="ECO:0000313" key="14">
    <source>
        <dbReference type="Proteomes" id="UP000051576"/>
    </source>
</evidence>
<keyword evidence="8" id="KW-0406">Ion transport</keyword>
<evidence type="ECO:0000256" key="1">
    <source>
        <dbReference type="ARBA" id="ARBA00004141"/>
    </source>
</evidence>
<dbReference type="AlphaFoldDB" id="A0A0R2CMG8"/>
<dbReference type="InterPro" id="IPR006153">
    <property type="entry name" value="Cation/H_exchanger_TM"/>
</dbReference>
<evidence type="ECO:0000256" key="7">
    <source>
        <dbReference type="ARBA" id="ARBA00023053"/>
    </source>
</evidence>
<keyword evidence="5 11" id="KW-0812">Transmembrane</keyword>
<sequence length="396" mass="42449">MEVSKLTLIGSLVIILIVTTLFDHFFARNGLPGVLGQLIAGILLGPAVLNWLQPNELLTNFAEIGVILLMFMAGIESNLSQLRKYLRPALAVAVSGVILPVLIMGGISFLFGYHFQEALFIGVVFSATSVSISVVVLREFKQLESREGATILGAAVADDIIGVLLLSLMISLIGAGENDAHQNASNSLAAQLLFQGLFFVGVYLLVKWGAPAIMKLSQNLLVPTSQTLAAVIICLSMGFLAEKVGLSGAIGAFFAGIAVGQTPARQVVDQHIEPIGNAMFIPVFFVNIGLELSFNNLLSSLPFILIMTCLAILTKWFGGEFGAMLTGFDRLSGRIVGTGMVARGEMALITAQIGFEAHLLARPLYVDLILVIVLATLIAPLLLRWALHEKHLQRED</sequence>
<feature type="transmembrane region" description="Helical" evidence="11">
    <location>
        <begin position="6"/>
        <end position="27"/>
    </location>
</feature>
<comment type="similarity">
    <text evidence="2">Belongs to the monovalent cation:proton antiporter 2 (CPA2) transporter (TC 2.A.37) family.</text>
</comment>
<evidence type="ECO:0000256" key="5">
    <source>
        <dbReference type="ARBA" id="ARBA00022692"/>
    </source>
</evidence>
<evidence type="ECO:0000256" key="3">
    <source>
        <dbReference type="ARBA" id="ARBA00022448"/>
    </source>
</evidence>
<keyword evidence="3" id="KW-0813">Transport</keyword>
<evidence type="ECO:0000256" key="10">
    <source>
        <dbReference type="ARBA" id="ARBA00023201"/>
    </source>
</evidence>
<proteinExistence type="inferred from homology"/>
<dbReference type="EMBL" id="AYYX01000004">
    <property type="protein sequence ID" value="KRM89516.1"/>
    <property type="molecule type" value="Genomic_DNA"/>
</dbReference>
<evidence type="ECO:0000256" key="4">
    <source>
        <dbReference type="ARBA" id="ARBA00022449"/>
    </source>
</evidence>